<comment type="subcellular location">
    <subcellularLocation>
        <location evidence="1 7">Cell membrane</location>
        <topology evidence="1 7">Multi-pass membrane protein</topology>
    </subcellularLocation>
</comment>
<evidence type="ECO:0000313" key="10">
    <source>
        <dbReference type="Proteomes" id="UP000050901"/>
    </source>
</evidence>
<dbReference type="PANTHER" id="PTHR30450:SF1">
    <property type="entry name" value="D-METHIONINE TRANSPORT SYSTEM PERMEASE PROTEIN METI-RELATED"/>
    <property type="match status" value="1"/>
</dbReference>
<keyword evidence="5 7" id="KW-1133">Transmembrane helix</keyword>
<dbReference type="RefSeq" id="WP_080744364.1">
    <property type="nucleotide sequence ID" value="NZ_AZEQ01000004.1"/>
</dbReference>
<evidence type="ECO:0000256" key="2">
    <source>
        <dbReference type="ARBA" id="ARBA00022448"/>
    </source>
</evidence>
<dbReference type="InterPro" id="IPR035906">
    <property type="entry name" value="MetI-like_sf"/>
</dbReference>
<proteinExistence type="inferred from homology"/>
<feature type="transmembrane region" description="Helical" evidence="7">
    <location>
        <begin position="107"/>
        <end position="125"/>
    </location>
</feature>
<dbReference type="GeneID" id="57113605"/>
<evidence type="ECO:0000256" key="5">
    <source>
        <dbReference type="ARBA" id="ARBA00022989"/>
    </source>
</evidence>
<reference evidence="9 10" key="1">
    <citation type="journal article" date="2015" name="Genome Announc.">
        <title>Expanding the biotechnology potential of lactobacilli through comparative genomics of 213 strains and associated genera.</title>
        <authorList>
            <person name="Sun Z."/>
            <person name="Harris H.M."/>
            <person name="McCann A."/>
            <person name="Guo C."/>
            <person name="Argimon S."/>
            <person name="Zhang W."/>
            <person name="Yang X."/>
            <person name="Jeffery I.B."/>
            <person name="Cooney J.C."/>
            <person name="Kagawa T.F."/>
            <person name="Liu W."/>
            <person name="Song Y."/>
            <person name="Salvetti E."/>
            <person name="Wrobel A."/>
            <person name="Rasinkangas P."/>
            <person name="Parkhill J."/>
            <person name="Rea M.C."/>
            <person name="O'Sullivan O."/>
            <person name="Ritari J."/>
            <person name="Douillard F.P."/>
            <person name="Paul Ross R."/>
            <person name="Yang R."/>
            <person name="Briner A.E."/>
            <person name="Felis G.E."/>
            <person name="de Vos W.M."/>
            <person name="Barrangou R."/>
            <person name="Klaenhammer T.R."/>
            <person name="Caufield P.W."/>
            <person name="Cui Y."/>
            <person name="Zhang H."/>
            <person name="O'Toole P.W."/>
        </authorList>
    </citation>
    <scope>NUCLEOTIDE SEQUENCE [LARGE SCALE GENOMIC DNA]</scope>
    <source>
        <strain evidence="9 10">DSM 13345</strain>
    </source>
</reference>
<feature type="transmembrane region" description="Helical" evidence="7">
    <location>
        <begin position="82"/>
        <end position="101"/>
    </location>
</feature>
<dbReference type="InterPro" id="IPR000515">
    <property type="entry name" value="MetI-like"/>
</dbReference>
<dbReference type="CDD" id="cd06261">
    <property type="entry name" value="TM_PBP2"/>
    <property type="match status" value="1"/>
</dbReference>
<organism evidence="9 10">
    <name type="scientific">Limosilactobacillus mucosae DSM 13345</name>
    <dbReference type="NCBI Taxonomy" id="1423771"/>
    <lineage>
        <taxon>Bacteria</taxon>
        <taxon>Bacillati</taxon>
        <taxon>Bacillota</taxon>
        <taxon>Bacilli</taxon>
        <taxon>Lactobacillales</taxon>
        <taxon>Lactobacillaceae</taxon>
        <taxon>Limosilactobacillus</taxon>
    </lineage>
</organism>
<comment type="caution">
    <text evidence="9">The sequence shown here is derived from an EMBL/GenBank/DDBJ whole genome shotgun (WGS) entry which is preliminary data.</text>
</comment>
<dbReference type="Proteomes" id="UP000050901">
    <property type="component" value="Unassembled WGS sequence"/>
</dbReference>
<dbReference type="InterPro" id="IPR051322">
    <property type="entry name" value="AA_ABC_Transporter_Permease"/>
</dbReference>
<dbReference type="GO" id="GO:0048473">
    <property type="term" value="P:D-methionine transmembrane transport"/>
    <property type="evidence" value="ECO:0007669"/>
    <property type="project" value="TreeGrafter"/>
</dbReference>
<evidence type="ECO:0000259" key="8">
    <source>
        <dbReference type="PROSITE" id="PS50928"/>
    </source>
</evidence>
<dbReference type="GO" id="GO:0005886">
    <property type="term" value="C:plasma membrane"/>
    <property type="evidence" value="ECO:0007669"/>
    <property type="project" value="UniProtKB-SubCell"/>
</dbReference>
<dbReference type="Gene3D" id="1.10.3720.10">
    <property type="entry name" value="MetI-like"/>
    <property type="match status" value="1"/>
</dbReference>
<keyword evidence="2 7" id="KW-0813">Transport</keyword>
<feature type="transmembrane region" description="Helical" evidence="7">
    <location>
        <begin position="41"/>
        <end position="61"/>
    </location>
</feature>
<protein>
    <submittedName>
        <fullName evidence="9">D-methionine ABC superfamily ATP binding cassette transporter, permease protein</fullName>
    </submittedName>
</protein>
<gene>
    <name evidence="9" type="ORF">FC47_GL001486</name>
</gene>
<sequence>MIGGFGMTEFFAKYFPNVVQLGWSGDSGWGTSIGQTLYMTFWPAVFGGILGVLFGVILVVAKPGGIMENKTLFSISDKIVSLFRAIPFIILLAFIAPFTQLIVGTQIGTTAALVPLSLGFFPFYARQVQVALESVNYGKIEAAQAIGATNTDIIFEVYLREARSELVRVTTVSLISLVGLTAMAGAVGAGGLGNTAIAYGYDRFCNDITIVATLLVLLLVIIIQLVGDVLAKAVNHQNR</sequence>
<evidence type="ECO:0000256" key="6">
    <source>
        <dbReference type="ARBA" id="ARBA00023136"/>
    </source>
</evidence>
<dbReference type="PROSITE" id="PS50928">
    <property type="entry name" value="ABC_TM1"/>
    <property type="match status" value="1"/>
</dbReference>
<name>A0A0R1P1Q2_LIMMU</name>
<dbReference type="EMBL" id="AZEQ01000004">
    <property type="protein sequence ID" value="KRL26496.1"/>
    <property type="molecule type" value="Genomic_DNA"/>
</dbReference>
<feature type="domain" description="ABC transmembrane type-1" evidence="8">
    <location>
        <begin position="33"/>
        <end position="227"/>
    </location>
</feature>
<comment type="similarity">
    <text evidence="7">Belongs to the binding-protein-dependent transport system permease family.</text>
</comment>
<evidence type="ECO:0000313" key="9">
    <source>
        <dbReference type="EMBL" id="KRL26496.1"/>
    </source>
</evidence>
<keyword evidence="3" id="KW-1003">Cell membrane</keyword>
<evidence type="ECO:0000256" key="7">
    <source>
        <dbReference type="RuleBase" id="RU363032"/>
    </source>
</evidence>
<feature type="transmembrane region" description="Helical" evidence="7">
    <location>
        <begin position="208"/>
        <end position="231"/>
    </location>
</feature>
<dbReference type="Pfam" id="PF00528">
    <property type="entry name" value="BPD_transp_1"/>
    <property type="match status" value="1"/>
</dbReference>
<dbReference type="SUPFAM" id="SSF161098">
    <property type="entry name" value="MetI-like"/>
    <property type="match status" value="1"/>
</dbReference>
<accession>A0A0R1P1Q2</accession>
<dbReference type="AlphaFoldDB" id="A0A0R1P1Q2"/>
<dbReference type="PATRIC" id="fig|1423771.3.peg.1511"/>
<feature type="transmembrane region" description="Helical" evidence="7">
    <location>
        <begin position="166"/>
        <end position="188"/>
    </location>
</feature>
<dbReference type="PANTHER" id="PTHR30450">
    <property type="entry name" value="ABC TRANSPORTER PERMEASE"/>
    <property type="match status" value="1"/>
</dbReference>
<evidence type="ECO:0000256" key="3">
    <source>
        <dbReference type="ARBA" id="ARBA00022475"/>
    </source>
</evidence>
<evidence type="ECO:0000256" key="1">
    <source>
        <dbReference type="ARBA" id="ARBA00004651"/>
    </source>
</evidence>
<evidence type="ECO:0000256" key="4">
    <source>
        <dbReference type="ARBA" id="ARBA00022692"/>
    </source>
</evidence>
<keyword evidence="6 7" id="KW-0472">Membrane</keyword>
<keyword evidence="4 7" id="KW-0812">Transmembrane</keyword>